<dbReference type="InterPro" id="IPR001851">
    <property type="entry name" value="ABC_transp_permease"/>
</dbReference>
<sequence>MARRNYVSIVKTETLKSTGIAPKLRDPGFWGDNAAVIGLIVIGAIFSMLTPYFLTWANISDLLVSASILLVLATAQQFAIVTGGIDLSIAGNLPWAAVVFGLAYNGGLGMGVSIIAAILAGTLVGAVNGLVIAKLKVNDFIATLGMLGVMNGVALIVSDGQSFSVNSHFLQALALGSIGPVRYFYLIALLIAAGAHLVFTHTAFGTHVLATGGNREAARNMGIPVSRMRIAVYIIDGALVGLAAVLLVARTGGSDPSLQTSELLTSIASVVLGGSSLFGGRAAVVGTVAGALVLTTLLNGFTLLQVSEFYQPIAVGIVVIAAAVLSRLQR</sequence>
<evidence type="ECO:0000256" key="4">
    <source>
        <dbReference type="ARBA" id="ARBA00022519"/>
    </source>
</evidence>
<keyword evidence="2" id="KW-0813">Transport</keyword>
<feature type="transmembrane region" description="Helical" evidence="8">
    <location>
        <begin position="283"/>
        <end position="303"/>
    </location>
</feature>
<reference evidence="9 10" key="1">
    <citation type="submission" date="2012-11" db="EMBL/GenBank/DDBJ databases">
        <title>Whole genome sequence of Acidocella aminolytica 101 = DSM 11237.</title>
        <authorList>
            <person name="Azuma Y."/>
            <person name="Higashiura N."/>
            <person name="Hirakawa H."/>
            <person name="Matsushita K."/>
        </authorList>
    </citation>
    <scope>NUCLEOTIDE SEQUENCE [LARGE SCALE GENOMIC DNA]</scope>
    <source>
        <strain evidence="10">101 / DSM 11237</strain>
    </source>
</reference>
<dbReference type="EMBL" id="BANC01000021">
    <property type="protein sequence ID" value="GAN79445.1"/>
    <property type="molecule type" value="Genomic_DNA"/>
</dbReference>
<feature type="transmembrane region" description="Helical" evidence="8">
    <location>
        <begin position="309"/>
        <end position="328"/>
    </location>
</feature>
<feature type="transmembrane region" description="Helical" evidence="8">
    <location>
        <begin position="261"/>
        <end position="278"/>
    </location>
</feature>
<keyword evidence="5 8" id="KW-0812">Transmembrane</keyword>
<comment type="subcellular location">
    <subcellularLocation>
        <location evidence="1">Cell membrane</location>
        <topology evidence="1">Multi-pass membrane protein</topology>
    </subcellularLocation>
</comment>
<keyword evidence="10" id="KW-1185">Reference proteome</keyword>
<gene>
    <name evidence="9" type="ORF">Aam_021_033</name>
</gene>
<name>A0A0D6PCG0_9PROT</name>
<evidence type="ECO:0000313" key="10">
    <source>
        <dbReference type="Proteomes" id="UP000032668"/>
    </source>
</evidence>
<keyword evidence="4" id="KW-0997">Cell inner membrane</keyword>
<dbReference type="CDD" id="cd06579">
    <property type="entry name" value="TM_PBP1_transp_AraH_like"/>
    <property type="match status" value="1"/>
</dbReference>
<organism evidence="9 10">
    <name type="scientific">Acidocella aminolytica 101 = DSM 11237</name>
    <dbReference type="NCBI Taxonomy" id="1120923"/>
    <lineage>
        <taxon>Bacteria</taxon>
        <taxon>Pseudomonadati</taxon>
        <taxon>Pseudomonadota</taxon>
        <taxon>Alphaproteobacteria</taxon>
        <taxon>Acetobacterales</taxon>
        <taxon>Acidocellaceae</taxon>
        <taxon>Acidocella</taxon>
    </lineage>
</organism>
<feature type="transmembrane region" description="Helical" evidence="8">
    <location>
        <begin position="66"/>
        <end position="90"/>
    </location>
</feature>
<keyword evidence="3" id="KW-1003">Cell membrane</keyword>
<dbReference type="Pfam" id="PF02653">
    <property type="entry name" value="BPD_transp_2"/>
    <property type="match status" value="1"/>
</dbReference>
<dbReference type="STRING" id="1120923.SAMN02746095_00533"/>
<dbReference type="GO" id="GO:0005886">
    <property type="term" value="C:plasma membrane"/>
    <property type="evidence" value="ECO:0007669"/>
    <property type="project" value="UniProtKB-SubCell"/>
</dbReference>
<comment type="caution">
    <text evidence="9">The sequence shown here is derived from an EMBL/GenBank/DDBJ whole genome shotgun (WGS) entry which is preliminary data.</text>
</comment>
<evidence type="ECO:0000256" key="8">
    <source>
        <dbReference type="SAM" id="Phobius"/>
    </source>
</evidence>
<dbReference type="Proteomes" id="UP000032668">
    <property type="component" value="Unassembled WGS sequence"/>
</dbReference>
<feature type="transmembrane region" description="Helical" evidence="8">
    <location>
        <begin position="183"/>
        <end position="209"/>
    </location>
</feature>
<evidence type="ECO:0000256" key="6">
    <source>
        <dbReference type="ARBA" id="ARBA00022989"/>
    </source>
</evidence>
<feature type="transmembrane region" description="Helical" evidence="8">
    <location>
        <begin position="34"/>
        <end position="54"/>
    </location>
</feature>
<keyword evidence="7 8" id="KW-0472">Membrane</keyword>
<feature type="transmembrane region" description="Helical" evidence="8">
    <location>
        <begin position="230"/>
        <end position="249"/>
    </location>
</feature>
<evidence type="ECO:0000256" key="2">
    <source>
        <dbReference type="ARBA" id="ARBA00022448"/>
    </source>
</evidence>
<feature type="transmembrane region" description="Helical" evidence="8">
    <location>
        <begin position="140"/>
        <end position="163"/>
    </location>
</feature>
<feature type="transmembrane region" description="Helical" evidence="8">
    <location>
        <begin position="110"/>
        <end position="133"/>
    </location>
</feature>
<dbReference type="PANTHER" id="PTHR32196">
    <property type="entry name" value="ABC TRANSPORTER PERMEASE PROTEIN YPHD-RELATED-RELATED"/>
    <property type="match status" value="1"/>
</dbReference>
<evidence type="ECO:0000256" key="5">
    <source>
        <dbReference type="ARBA" id="ARBA00022692"/>
    </source>
</evidence>
<protein>
    <submittedName>
        <fullName evidence="9">ABC transporter monosaccharide permease</fullName>
    </submittedName>
</protein>
<dbReference type="GO" id="GO:0022857">
    <property type="term" value="F:transmembrane transporter activity"/>
    <property type="evidence" value="ECO:0007669"/>
    <property type="project" value="InterPro"/>
</dbReference>
<evidence type="ECO:0000256" key="7">
    <source>
        <dbReference type="ARBA" id="ARBA00023136"/>
    </source>
</evidence>
<proteinExistence type="predicted"/>
<accession>A0A0D6PCG0</accession>
<dbReference type="PANTHER" id="PTHR32196:SF21">
    <property type="entry name" value="ABC TRANSPORTER PERMEASE PROTEIN YPHD-RELATED"/>
    <property type="match status" value="1"/>
</dbReference>
<dbReference type="AlphaFoldDB" id="A0A0D6PCG0"/>
<keyword evidence="6 8" id="KW-1133">Transmembrane helix</keyword>
<evidence type="ECO:0000313" key="9">
    <source>
        <dbReference type="EMBL" id="GAN79445.1"/>
    </source>
</evidence>
<evidence type="ECO:0000256" key="3">
    <source>
        <dbReference type="ARBA" id="ARBA00022475"/>
    </source>
</evidence>
<evidence type="ECO:0000256" key="1">
    <source>
        <dbReference type="ARBA" id="ARBA00004651"/>
    </source>
</evidence>